<accession>A0A5C5X9P2</accession>
<keyword evidence="2" id="KW-1185">Reference proteome</keyword>
<gene>
    <name evidence="1" type="ORF">KOR42_22720</name>
</gene>
<protein>
    <submittedName>
        <fullName evidence="1">Uncharacterized protein</fullName>
    </submittedName>
</protein>
<dbReference type="EMBL" id="SIHI01000001">
    <property type="protein sequence ID" value="TWT58885.1"/>
    <property type="molecule type" value="Genomic_DNA"/>
</dbReference>
<sequence>MSENRVRNLRTSRKDLGWKTVEEDVSACVLTWFSGWPGSEKVSARYEELVPPEFSGVPEHSNLTALQRKLSRIESELIAFKSRFKNIELQMTATSCCDVSLKKSIPVVITFNGDDYLATAFDIGVTVTGDNELEAFELCREMIEETFLVYAELDSTEQLGPKLKEQFCMMQKFLQVAE</sequence>
<dbReference type="Proteomes" id="UP000317243">
    <property type="component" value="Unassembled WGS sequence"/>
</dbReference>
<organism evidence="1 2">
    <name type="scientific">Thalassoglobus neptunius</name>
    <dbReference type="NCBI Taxonomy" id="1938619"/>
    <lineage>
        <taxon>Bacteria</taxon>
        <taxon>Pseudomonadati</taxon>
        <taxon>Planctomycetota</taxon>
        <taxon>Planctomycetia</taxon>
        <taxon>Planctomycetales</taxon>
        <taxon>Planctomycetaceae</taxon>
        <taxon>Thalassoglobus</taxon>
    </lineage>
</organism>
<comment type="caution">
    <text evidence="1">The sequence shown here is derived from an EMBL/GenBank/DDBJ whole genome shotgun (WGS) entry which is preliminary data.</text>
</comment>
<dbReference type="AlphaFoldDB" id="A0A5C5X9P2"/>
<proteinExistence type="predicted"/>
<name>A0A5C5X9P2_9PLAN</name>
<evidence type="ECO:0000313" key="2">
    <source>
        <dbReference type="Proteomes" id="UP000317243"/>
    </source>
</evidence>
<reference evidence="1 2" key="1">
    <citation type="submission" date="2019-02" db="EMBL/GenBank/DDBJ databases">
        <title>Deep-cultivation of Planctomycetes and their phenomic and genomic characterization uncovers novel biology.</title>
        <authorList>
            <person name="Wiegand S."/>
            <person name="Jogler M."/>
            <person name="Boedeker C."/>
            <person name="Pinto D."/>
            <person name="Vollmers J."/>
            <person name="Rivas-Marin E."/>
            <person name="Kohn T."/>
            <person name="Peeters S.H."/>
            <person name="Heuer A."/>
            <person name="Rast P."/>
            <person name="Oberbeckmann S."/>
            <person name="Bunk B."/>
            <person name="Jeske O."/>
            <person name="Meyerdierks A."/>
            <person name="Storesund J.E."/>
            <person name="Kallscheuer N."/>
            <person name="Luecker S."/>
            <person name="Lage O.M."/>
            <person name="Pohl T."/>
            <person name="Merkel B.J."/>
            <person name="Hornburger P."/>
            <person name="Mueller R.-W."/>
            <person name="Bruemmer F."/>
            <person name="Labrenz M."/>
            <person name="Spormann A.M."/>
            <person name="Op Den Camp H."/>
            <person name="Overmann J."/>
            <person name="Amann R."/>
            <person name="Jetten M.S.M."/>
            <person name="Mascher T."/>
            <person name="Medema M.H."/>
            <person name="Devos D.P."/>
            <person name="Kaster A.-K."/>
            <person name="Ovreas L."/>
            <person name="Rohde M."/>
            <person name="Galperin M.Y."/>
            <person name="Jogler C."/>
        </authorList>
    </citation>
    <scope>NUCLEOTIDE SEQUENCE [LARGE SCALE GENOMIC DNA]</scope>
    <source>
        <strain evidence="1 2">KOR42</strain>
    </source>
</reference>
<evidence type="ECO:0000313" key="1">
    <source>
        <dbReference type="EMBL" id="TWT58885.1"/>
    </source>
</evidence>